<dbReference type="AlphaFoldDB" id="A0A1C3KCR2"/>
<feature type="non-terminal residue" evidence="2">
    <location>
        <position position="301"/>
    </location>
</feature>
<gene>
    <name evidence="2" type="primary">PmlGA01_090028600</name>
    <name evidence="2" type="ORF">PMLGA01_090028600</name>
</gene>
<name>A0A1C3KCR2_PLAMA</name>
<sequence>MNQEKNECGGRSQNNSNHAKSIHMLSANSYMINSMYEKRNSNSNSNSNSNAINSSNNSLKNNSSTTTNECNTSTINASRLSEDDSYNLRINYNDSNNNSVYQNNRSFHYSSINNVCNGNLVISEAAISKGIAMSKNRSRSGSRSRSSDSSNGRSRSGSRYRGERKEVYIEGGNVNNCKSNNINLNYEKINDMNTSRVTDNNYYLETCREDVNMININNSKEQGKILLGALDKCSDYNRMNIACASTTTNNSGSGCSSRNSKNMIAYENWMNNSQNVNLYKSNNYGISHLQSSQVINHEVVS</sequence>
<feature type="compositionally biased region" description="Low complexity" evidence="1">
    <location>
        <begin position="143"/>
        <end position="159"/>
    </location>
</feature>
<accession>A0A1C3KCR2</accession>
<organism evidence="2 3">
    <name type="scientific">Plasmodium malariae</name>
    <dbReference type="NCBI Taxonomy" id="5858"/>
    <lineage>
        <taxon>Eukaryota</taxon>
        <taxon>Sar</taxon>
        <taxon>Alveolata</taxon>
        <taxon>Apicomplexa</taxon>
        <taxon>Aconoidasida</taxon>
        <taxon>Haemosporida</taxon>
        <taxon>Plasmodiidae</taxon>
        <taxon>Plasmodium</taxon>
        <taxon>Plasmodium (Plasmodium)</taxon>
    </lineage>
</organism>
<evidence type="ECO:0000313" key="3">
    <source>
        <dbReference type="Proteomes" id="UP000219799"/>
    </source>
</evidence>
<evidence type="ECO:0000313" key="2">
    <source>
        <dbReference type="EMBL" id="SBT71377.1"/>
    </source>
</evidence>
<feature type="region of interest" description="Disordered" evidence="1">
    <location>
        <begin position="38"/>
        <end position="76"/>
    </location>
</feature>
<feature type="region of interest" description="Disordered" evidence="1">
    <location>
        <begin position="132"/>
        <end position="164"/>
    </location>
</feature>
<dbReference type="Proteomes" id="UP000219799">
    <property type="component" value="Chromosome 9"/>
</dbReference>
<protein>
    <submittedName>
        <fullName evidence="2">Uncharacterized protein</fullName>
    </submittedName>
</protein>
<evidence type="ECO:0000256" key="1">
    <source>
        <dbReference type="SAM" id="MobiDB-lite"/>
    </source>
</evidence>
<dbReference type="VEuPathDB" id="PlasmoDB:PmUG01_09037200"/>
<proteinExistence type="predicted"/>
<feature type="compositionally biased region" description="Low complexity" evidence="1">
    <location>
        <begin position="41"/>
        <end position="76"/>
    </location>
</feature>
<dbReference type="EMBL" id="LT594497">
    <property type="protein sequence ID" value="SBT71377.1"/>
    <property type="molecule type" value="Genomic_DNA"/>
</dbReference>
<reference evidence="2 3" key="1">
    <citation type="submission" date="2016-06" db="EMBL/GenBank/DDBJ databases">
        <authorList>
            <consortium name="Pathogen Informatics"/>
        </authorList>
    </citation>
    <scope>NUCLEOTIDE SEQUENCE [LARGE SCALE GENOMIC DNA]</scope>
    <source>
        <strain evidence="2">PmlGA01</strain>
    </source>
</reference>